<accession>A0A0M8ZUC3</accession>
<keyword evidence="2" id="KW-1185">Reference proteome</keyword>
<dbReference type="Proteomes" id="UP000053105">
    <property type="component" value="Unassembled WGS sequence"/>
</dbReference>
<gene>
    <name evidence="1" type="ORF">WN51_04662</name>
</gene>
<proteinExistence type="predicted"/>
<protein>
    <submittedName>
        <fullName evidence="1">Uncharacterized protein</fullName>
    </submittedName>
</protein>
<organism evidence="1 2">
    <name type="scientific">Melipona quadrifasciata</name>
    <dbReference type="NCBI Taxonomy" id="166423"/>
    <lineage>
        <taxon>Eukaryota</taxon>
        <taxon>Metazoa</taxon>
        <taxon>Ecdysozoa</taxon>
        <taxon>Arthropoda</taxon>
        <taxon>Hexapoda</taxon>
        <taxon>Insecta</taxon>
        <taxon>Pterygota</taxon>
        <taxon>Neoptera</taxon>
        <taxon>Endopterygota</taxon>
        <taxon>Hymenoptera</taxon>
        <taxon>Apocrita</taxon>
        <taxon>Aculeata</taxon>
        <taxon>Apoidea</taxon>
        <taxon>Anthophila</taxon>
        <taxon>Apidae</taxon>
        <taxon>Melipona</taxon>
    </lineage>
</organism>
<evidence type="ECO:0000313" key="2">
    <source>
        <dbReference type="Proteomes" id="UP000053105"/>
    </source>
</evidence>
<dbReference type="AlphaFoldDB" id="A0A0M8ZUC3"/>
<evidence type="ECO:0000313" key="1">
    <source>
        <dbReference type="EMBL" id="KOX71127.1"/>
    </source>
</evidence>
<name>A0A0M8ZUC3_9HYME</name>
<reference evidence="1 2" key="1">
    <citation type="submission" date="2015-07" db="EMBL/GenBank/DDBJ databases">
        <title>The genome of Melipona quadrifasciata.</title>
        <authorList>
            <person name="Pan H."/>
            <person name="Kapheim K."/>
        </authorList>
    </citation>
    <scope>NUCLEOTIDE SEQUENCE [LARGE SCALE GENOMIC DNA]</scope>
    <source>
        <strain evidence="1">0111107301</strain>
        <tissue evidence="1">Whole body</tissue>
    </source>
</reference>
<dbReference type="EMBL" id="KQ435847">
    <property type="protein sequence ID" value="KOX71127.1"/>
    <property type="molecule type" value="Genomic_DNA"/>
</dbReference>
<sequence>MVSVSSYEEKHTREESIRSFPRMYIFVSFREMKFLLSPNNYGDKKFFATITTT</sequence>